<name>A0ABP7PVS0_9SPHI</name>
<dbReference type="EMBL" id="BAABAK010000012">
    <property type="protein sequence ID" value="GAA3971919.1"/>
    <property type="molecule type" value="Genomic_DNA"/>
</dbReference>
<evidence type="ECO:0008006" key="4">
    <source>
        <dbReference type="Google" id="ProtNLM"/>
    </source>
</evidence>
<dbReference type="InterPro" id="IPR024524">
    <property type="entry name" value="DUF3800"/>
</dbReference>
<organism evidence="2 3">
    <name type="scientific">Pedobacter ginsengiterrae</name>
    <dbReference type="NCBI Taxonomy" id="871696"/>
    <lineage>
        <taxon>Bacteria</taxon>
        <taxon>Pseudomonadati</taxon>
        <taxon>Bacteroidota</taxon>
        <taxon>Sphingobacteriia</taxon>
        <taxon>Sphingobacteriales</taxon>
        <taxon>Sphingobacteriaceae</taxon>
        <taxon>Pedobacter</taxon>
    </lineage>
</organism>
<gene>
    <name evidence="2" type="ORF">GCM10022246_25410</name>
</gene>
<feature type="region of interest" description="Disordered" evidence="1">
    <location>
        <begin position="1"/>
        <end position="32"/>
    </location>
</feature>
<proteinExistence type="predicted"/>
<reference evidence="3" key="1">
    <citation type="journal article" date="2019" name="Int. J. Syst. Evol. Microbiol.">
        <title>The Global Catalogue of Microorganisms (GCM) 10K type strain sequencing project: providing services to taxonomists for standard genome sequencing and annotation.</title>
        <authorList>
            <consortium name="The Broad Institute Genomics Platform"/>
            <consortium name="The Broad Institute Genome Sequencing Center for Infectious Disease"/>
            <person name="Wu L."/>
            <person name="Ma J."/>
        </authorList>
    </citation>
    <scope>NUCLEOTIDE SEQUENCE [LARGE SCALE GENOMIC DNA]</scope>
    <source>
        <strain evidence="3">JCM 17338</strain>
    </source>
</reference>
<comment type="caution">
    <text evidence="2">The sequence shown here is derived from an EMBL/GenBank/DDBJ whole genome shotgun (WGS) entry which is preliminary data.</text>
</comment>
<evidence type="ECO:0000313" key="3">
    <source>
        <dbReference type="Proteomes" id="UP001501081"/>
    </source>
</evidence>
<dbReference type="RefSeq" id="WP_344767590.1">
    <property type="nucleotide sequence ID" value="NZ_BAABAK010000012.1"/>
</dbReference>
<dbReference type="Proteomes" id="UP001501081">
    <property type="component" value="Unassembled WGS sequence"/>
</dbReference>
<sequence>MEQLTPEQFDEELETGAHDNVEPPIDEPPETGSAIDKIAIEEADAEKIEKEKNELLNRLVANNIVYLKDRVAFILNNSIEARNSDIDLAWMYWQTYQSDRFDGKNITRDEMIKLTRLSSIARERARIQNQYKLFQADPEVKRFRYIREGDFKQAAIDDRPEGHGFYHVYIDETGKTQDYLSIGSLWILKHGGASDVLKSMEINKWKKDSEITSEFHFNKATKHTAATYKMFFEKFLTLFPEVGFKLITVNKQGISDQGQAIVDLTYHLLDKGVRHENETGRAPLPRRLQVTLDEEEKGSDRLKLENIKERLTSQKIEGLRLGLFETASSAGNYFIQIVDLFTAAVNRKLHNPNGDSFKDDLADHILELVGLDVSSIDKENSNTDQSHVFNLLDEVPKYQVES</sequence>
<keyword evidence="3" id="KW-1185">Reference proteome</keyword>
<protein>
    <recommendedName>
        <fullName evidence="4">DUF3800 domain-containing protein</fullName>
    </recommendedName>
</protein>
<evidence type="ECO:0000256" key="1">
    <source>
        <dbReference type="SAM" id="MobiDB-lite"/>
    </source>
</evidence>
<evidence type="ECO:0000313" key="2">
    <source>
        <dbReference type="EMBL" id="GAA3971919.1"/>
    </source>
</evidence>
<dbReference type="Pfam" id="PF12686">
    <property type="entry name" value="DUF3800"/>
    <property type="match status" value="1"/>
</dbReference>
<accession>A0ABP7PVS0</accession>